<gene>
    <name evidence="2" type="ORF">HQ497_05265</name>
</gene>
<dbReference type="InterPro" id="IPR016936">
    <property type="entry name" value="UCP029693"/>
</dbReference>
<organism evidence="2 3">
    <name type="scientific">SAR86 cluster bacterium</name>
    <dbReference type="NCBI Taxonomy" id="2030880"/>
    <lineage>
        <taxon>Bacteria</taxon>
        <taxon>Pseudomonadati</taxon>
        <taxon>Pseudomonadota</taxon>
        <taxon>Gammaproteobacteria</taxon>
        <taxon>SAR86 cluster</taxon>
    </lineage>
</organism>
<keyword evidence="1" id="KW-0472">Membrane</keyword>
<dbReference type="PIRSF" id="PIRSF029693">
    <property type="entry name" value="UCP029693"/>
    <property type="match status" value="1"/>
</dbReference>
<name>A0A973A8U1_9GAMM</name>
<dbReference type="Proteomes" id="UP000754644">
    <property type="component" value="Unassembled WGS sequence"/>
</dbReference>
<feature type="transmembrane region" description="Helical" evidence="1">
    <location>
        <begin position="28"/>
        <end position="46"/>
    </location>
</feature>
<evidence type="ECO:0000313" key="3">
    <source>
        <dbReference type="Proteomes" id="UP000754644"/>
    </source>
</evidence>
<dbReference type="AlphaFoldDB" id="A0A973A8U1"/>
<evidence type="ECO:0000313" key="2">
    <source>
        <dbReference type="EMBL" id="NQV64757.1"/>
    </source>
</evidence>
<evidence type="ECO:0000256" key="1">
    <source>
        <dbReference type="SAM" id="Phobius"/>
    </source>
</evidence>
<accession>A0A973A8U1</accession>
<dbReference type="Pfam" id="PF10095">
    <property type="entry name" value="DUF2333"/>
    <property type="match status" value="1"/>
</dbReference>
<dbReference type="EMBL" id="JABMOJ010000195">
    <property type="protein sequence ID" value="NQV64757.1"/>
    <property type="molecule type" value="Genomic_DNA"/>
</dbReference>
<comment type="caution">
    <text evidence="2">The sequence shown here is derived from an EMBL/GenBank/DDBJ whole genome shotgun (WGS) entry which is preliminary data.</text>
</comment>
<sequence>MSAFDKINTGISDSFEVSSTNSSISKGLGLLFLLILVAIGVVGYLWDSEPEQFDVIALTAAETQKVDVRVVRGSTTVAVTIGIADQLLHKRGGYLTNDISPPGIWMDNVPNWEFGVLVQVRDMARTLRNNMSRSQSQSIEDIGLVTAENQFYFDSDSWMLPASEDEYRRGILALEDYLARLGAQDQPSAQFYARADNLQTWLSEVGTRLGSLSQRLSASVGKRQLNTALAGDSAATQSTSTQPETEMKTPWSELDDVFYEARGTTWALLHLLRAVEIDFKDVLEKKNAVISLRQIIRELEPTQDTLWSPVILNGDGLGILANHSLVMGSHISRANAAIIDLRRLLTEG</sequence>
<reference evidence="2" key="1">
    <citation type="submission" date="2020-05" db="EMBL/GenBank/DDBJ databases">
        <title>Sulfur intermediates as new biogeochemical hubs in an aquatic model microbial ecosystem.</title>
        <authorList>
            <person name="Vigneron A."/>
        </authorList>
    </citation>
    <scope>NUCLEOTIDE SEQUENCE</scope>
    <source>
        <strain evidence="2">Bin.250</strain>
    </source>
</reference>
<proteinExistence type="predicted"/>
<keyword evidence="1" id="KW-0812">Transmembrane</keyword>
<keyword evidence="1" id="KW-1133">Transmembrane helix</keyword>
<protein>
    <submittedName>
        <fullName evidence="2">DUF2333 family protein</fullName>
    </submittedName>
</protein>